<name>A0ABS7EFL1_9GAMM</name>
<feature type="chain" id="PRO_5046035035" evidence="1">
    <location>
        <begin position="20"/>
        <end position="774"/>
    </location>
</feature>
<gene>
    <name evidence="2" type="ORF">K0504_08345</name>
</gene>
<dbReference type="PROSITE" id="PS51257">
    <property type="entry name" value="PROKAR_LIPOPROTEIN"/>
    <property type="match status" value="1"/>
</dbReference>
<dbReference type="Proteomes" id="UP001166251">
    <property type="component" value="Unassembled WGS sequence"/>
</dbReference>
<dbReference type="EMBL" id="JAHZSS010000008">
    <property type="protein sequence ID" value="MBW8191040.1"/>
    <property type="molecule type" value="Genomic_DNA"/>
</dbReference>
<dbReference type="RefSeq" id="WP_220103724.1">
    <property type="nucleotide sequence ID" value="NZ_JAHZSS010000008.1"/>
</dbReference>
<dbReference type="Gene3D" id="2.60.40.10">
    <property type="entry name" value="Immunoglobulins"/>
    <property type="match status" value="1"/>
</dbReference>
<dbReference type="Pfam" id="PF05345">
    <property type="entry name" value="He_PIG"/>
    <property type="match status" value="1"/>
</dbReference>
<evidence type="ECO:0000313" key="3">
    <source>
        <dbReference type="Proteomes" id="UP001166251"/>
    </source>
</evidence>
<sequence>MTVRANSRYLILGCLAAMAVSCGGGGGSGGTSTVQPVGNAAPAIAGRPASSVNEGLMYEFTPTASDSDGDTLTFSVDNLPSWANFDESTGSISGTADYASAGVYADIVISVSDGEESQSLPAFSVTVVDAVGLTLSGQIYGLELPQALVTLEVADEIFTATADSDGNFQLEANLRADIDGDIALLRATGVGDRDHIELVSQLYYVLNYVADSQQHTSLDKQQEPRLYISDLSSARYILANSATSKDNPSTSAQWQVAELAANESQLVKLASAIQWLADYADDEIELGGTTLTSFWGDNPLEVLNDWFDTHELTTEFYDVQSYNWSLLNSDSPLTSTLNEAMITGTKVLHLPAQPGFMPSEIEQVLVFHDDGTGVSYWHNEVESTSADAAFAWSLSNGELQLTYATGQSYALSAFFVGAQSLASYGFGDDVVQWADGIQQASDPVEAIELRLTVESQTLTLLMDYDDLQQWHVANSLRYEFPQDWNNGDLNNFTESALNPTATGSSSTMVMQGVPQDSSPSVDFDTQVGSYLSLPRFGTASQSYSNQAGQDLLLLQADSVAQSQVDGTLFSWQQIDNGVELSVANYRYQVVPYQQSGELYSALVWVFSNNQLMQVFGAGTTLTAELPTVEASALTAAEFPQLWATSYKWQAPTGFNPDDASGDYGRWIPADTVYQLSSSGVAQQYNLLGLLMENCESVISDPYCVAEAWQDSWQIDNASGELVIEGSLTQRSLPVAIDARGQPVLISELYFNVGGSTPLQPASLQILYQTDVSKL</sequence>
<evidence type="ECO:0000313" key="2">
    <source>
        <dbReference type="EMBL" id="MBW8191040.1"/>
    </source>
</evidence>
<organism evidence="2 3">
    <name type="scientific">Neiella holothuriorum</name>
    <dbReference type="NCBI Taxonomy" id="2870530"/>
    <lineage>
        <taxon>Bacteria</taxon>
        <taxon>Pseudomonadati</taxon>
        <taxon>Pseudomonadota</taxon>
        <taxon>Gammaproteobacteria</taxon>
        <taxon>Alteromonadales</taxon>
        <taxon>Echinimonadaceae</taxon>
        <taxon>Neiella</taxon>
    </lineage>
</organism>
<reference evidence="2" key="1">
    <citation type="submission" date="2021-07" db="EMBL/GenBank/DDBJ databases">
        <title>Neiella marina sp. nov., isolated from the intestinal content of sea cucumber Apostichopus japonicus.</title>
        <authorList>
            <person name="Bai X."/>
        </authorList>
    </citation>
    <scope>NUCLEOTIDE SEQUENCE</scope>
    <source>
        <strain evidence="2">126</strain>
    </source>
</reference>
<accession>A0ABS7EFL1</accession>
<evidence type="ECO:0000256" key="1">
    <source>
        <dbReference type="SAM" id="SignalP"/>
    </source>
</evidence>
<proteinExistence type="predicted"/>
<keyword evidence="1" id="KW-0732">Signal</keyword>
<comment type="caution">
    <text evidence="2">The sequence shown here is derived from an EMBL/GenBank/DDBJ whole genome shotgun (WGS) entry which is preliminary data.</text>
</comment>
<dbReference type="InterPro" id="IPR013783">
    <property type="entry name" value="Ig-like_fold"/>
</dbReference>
<protein>
    <submittedName>
        <fullName evidence="2">Ig domain-containing protein</fullName>
    </submittedName>
</protein>
<keyword evidence="3" id="KW-1185">Reference proteome</keyword>
<dbReference type="SUPFAM" id="SSF49313">
    <property type="entry name" value="Cadherin-like"/>
    <property type="match status" value="1"/>
</dbReference>
<feature type="signal peptide" evidence="1">
    <location>
        <begin position="1"/>
        <end position="19"/>
    </location>
</feature>
<dbReference type="InterPro" id="IPR015919">
    <property type="entry name" value="Cadherin-like_sf"/>
</dbReference>